<dbReference type="InterPro" id="IPR000385">
    <property type="entry name" value="MoaA_NifB_PqqE_Fe-S-bd_CS"/>
</dbReference>
<feature type="domain" description="Radical SAM core" evidence="13">
    <location>
        <begin position="17"/>
        <end position="237"/>
    </location>
</feature>
<dbReference type="PROSITE" id="PS51918">
    <property type="entry name" value="RADICAL_SAM"/>
    <property type="match status" value="1"/>
</dbReference>
<dbReference type="PANTHER" id="PTHR22960:SF0">
    <property type="entry name" value="MOLYBDENUM COFACTOR BIOSYNTHESIS PROTEIN 1"/>
    <property type="match status" value="1"/>
</dbReference>
<accession>A0ABR9DTU4</accession>
<comment type="catalytic activity">
    <reaction evidence="11 12">
        <text>GTP + AH2 + S-adenosyl-L-methionine = (8S)-3',8-cyclo-7,8-dihydroguanosine 5'-triphosphate + 5'-deoxyadenosine + L-methionine + A + H(+)</text>
        <dbReference type="Rhea" id="RHEA:49576"/>
        <dbReference type="ChEBI" id="CHEBI:13193"/>
        <dbReference type="ChEBI" id="CHEBI:15378"/>
        <dbReference type="ChEBI" id="CHEBI:17319"/>
        <dbReference type="ChEBI" id="CHEBI:17499"/>
        <dbReference type="ChEBI" id="CHEBI:37565"/>
        <dbReference type="ChEBI" id="CHEBI:57844"/>
        <dbReference type="ChEBI" id="CHEBI:59789"/>
        <dbReference type="ChEBI" id="CHEBI:131766"/>
        <dbReference type="EC" id="4.1.99.22"/>
    </reaction>
</comment>
<dbReference type="EC" id="4.1.99.22" evidence="1 12"/>
<keyword evidence="3 12" id="KW-0949">S-adenosyl-L-methionine</keyword>
<keyword evidence="4 12" id="KW-0479">Metal-binding</keyword>
<evidence type="ECO:0000256" key="10">
    <source>
        <dbReference type="ARBA" id="ARBA00023239"/>
    </source>
</evidence>
<comment type="pathway">
    <text evidence="12">Cofactor biosynthesis; molybdopterin biosynthesis.</text>
</comment>
<evidence type="ECO:0000256" key="5">
    <source>
        <dbReference type="ARBA" id="ARBA00022741"/>
    </source>
</evidence>
<keyword evidence="6 12" id="KW-0408">Iron</keyword>
<evidence type="ECO:0000256" key="1">
    <source>
        <dbReference type="ARBA" id="ARBA00012167"/>
    </source>
</evidence>
<evidence type="ECO:0000256" key="8">
    <source>
        <dbReference type="ARBA" id="ARBA00023134"/>
    </source>
</evidence>
<dbReference type="NCBIfam" id="TIGR02666">
    <property type="entry name" value="moaA"/>
    <property type="match status" value="1"/>
</dbReference>
<dbReference type="PANTHER" id="PTHR22960">
    <property type="entry name" value="MOLYBDOPTERIN COFACTOR SYNTHESIS PROTEIN A"/>
    <property type="match status" value="1"/>
</dbReference>
<feature type="binding site" evidence="12">
    <location>
        <position position="292"/>
    </location>
    <ligand>
        <name>[4Fe-4S] cluster</name>
        <dbReference type="ChEBI" id="CHEBI:49883"/>
        <label>2</label>
        <note>4Fe-4S-substrate</note>
    </ligand>
</feature>
<comment type="function">
    <text evidence="12">Catalyzes the cyclization of GTP to (8S)-3',8-cyclo-7,8-dihydroguanosine 5'-triphosphate.</text>
</comment>
<feature type="binding site" evidence="12">
    <location>
        <position position="37"/>
    </location>
    <ligand>
        <name>[4Fe-4S] cluster</name>
        <dbReference type="ChEBI" id="CHEBI:49883"/>
        <label>1</label>
        <note>4Fe-4S-S-AdoMet</note>
    </ligand>
</feature>
<feature type="binding site" evidence="12">
    <location>
        <position position="278"/>
    </location>
    <ligand>
        <name>[4Fe-4S] cluster</name>
        <dbReference type="ChEBI" id="CHEBI:49883"/>
        <label>2</label>
        <note>4Fe-4S-substrate</note>
    </ligand>
</feature>
<organism evidence="14 15">
    <name type="scientific">Flavimobilis rhizosphaerae</name>
    <dbReference type="NCBI Taxonomy" id="2775421"/>
    <lineage>
        <taxon>Bacteria</taxon>
        <taxon>Bacillati</taxon>
        <taxon>Actinomycetota</taxon>
        <taxon>Actinomycetes</taxon>
        <taxon>Micrococcales</taxon>
        <taxon>Jonesiaceae</taxon>
        <taxon>Flavimobilis</taxon>
    </lineage>
</organism>
<dbReference type="SFLD" id="SFLDG01386">
    <property type="entry name" value="main_SPASM_domain-containing"/>
    <property type="match status" value="1"/>
</dbReference>
<dbReference type="SFLD" id="SFLDS00029">
    <property type="entry name" value="Radical_SAM"/>
    <property type="match status" value="1"/>
</dbReference>
<dbReference type="Pfam" id="PF06463">
    <property type="entry name" value="Mob_synth_C"/>
    <property type="match status" value="1"/>
</dbReference>
<dbReference type="PROSITE" id="PS01305">
    <property type="entry name" value="MOAA_NIFB_PQQE"/>
    <property type="match status" value="1"/>
</dbReference>
<keyword evidence="7 12" id="KW-0411">Iron-sulfur</keyword>
<feature type="binding site" evidence="12">
    <location>
        <position position="112"/>
    </location>
    <ligand>
        <name>GTP</name>
        <dbReference type="ChEBI" id="CHEBI:37565"/>
    </ligand>
</feature>
<evidence type="ECO:0000256" key="3">
    <source>
        <dbReference type="ARBA" id="ARBA00022691"/>
    </source>
</evidence>
<keyword evidence="5 12" id="KW-0547">Nucleotide-binding</keyword>
<comment type="cofactor">
    <cofactor evidence="12">
        <name>[4Fe-4S] cluster</name>
        <dbReference type="ChEBI" id="CHEBI:49883"/>
    </cofactor>
    <text evidence="12">Binds 2 [4Fe-4S] clusters. Binds 1 [4Fe-4S] cluster coordinated with 3 cysteines and an exchangeable S-adenosyl-L-methionine and 1 [4Fe-4S] cluster coordinated with 3 cysteines and the GTP-derived substrate.</text>
</comment>
<dbReference type="InterPro" id="IPR040064">
    <property type="entry name" value="MoaA-like"/>
</dbReference>
<dbReference type="Proteomes" id="UP000642107">
    <property type="component" value="Unassembled WGS sequence"/>
</dbReference>
<dbReference type="SUPFAM" id="SSF102114">
    <property type="entry name" value="Radical SAM enzymes"/>
    <property type="match status" value="1"/>
</dbReference>
<protein>
    <recommendedName>
        <fullName evidence="1 12">GTP 3',8-cyclase</fullName>
        <ecNumber evidence="1 12">4.1.99.22</ecNumber>
    </recommendedName>
    <alternativeName>
        <fullName evidence="12">Molybdenum cofactor biosynthesis protein A</fullName>
    </alternativeName>
</protein>
<dbReference type="InterPro" id="IPR007197">
    <property type="entry name" value="rSAM"/>
</dbReference>
<feature type="binding site" evidence="12">
    <location>
        <position position="77"/>
    </location>
    <ligand>
        <name>GTP</name>
        <dbReference type="ChEBI" id="CHEBI:37565"/>
    </ligand>
</feature>
<feature type="binding site" evidence="12">
    <location>
        <position position="26"/>
    </location>
    <ligand>
        <name>GTP</name>
        <dbReference type="ChEBI" id="CHEBI:37565"/>
    </ligand>
</feature>
<evidence type="ECO:0000256" key="4">
    <source>
        <dbReference type="ARBA" id="ARBA00022723"/>
    </source>
</evidence>
<feature type="binding site" evidence="12">
    <location>
        <begin position="280"/>
        <end position="282"/>
    </location>
    <ligand>
        <name>GTP</name>
        <dbReference type="ChEBI" id="CHEBI:37565"/>
    </ligand>
</feature>
<evidence type="ECO:0000256" key="7">
    <source>
        <dbReference type="ARBA" id="ARBA00023014"/>
    </source>
</evidence>
<comment type="caution">
    <text evidence="14">The sequence shown here is derived from an EMBL/GenBank/DDBJ whole genome shotgun (WGS) entry which is preliminary data.</text>
</comment>
<evidence type="ECO:0000256" key="2">
    <source>
        <dbReference type="ARBA" id="ARBA00022485"/>
    </source>
</evidence>
<keyword evidence="10 12" id="KW-0456">Lyase</keyword>
<feature type="binding site" evidence="12">
    <location>
        <position position="275"/>
    </location>
    <ligand>
        <name>[4Fe-4S] cluster</name>
        <dbReference type="ChEBI" id="CHEBI:49883"/>
        <label>2</label>
        <note>4Fe-4S-substrate</note>
    </ligand>
</feature>
<evidence type="ECO:0000256" key="9">
    <source>
        <dbReference type="ARBA" id="ARBA00023150"/>
    </source>
</evidence>
<proteinExistence type="inferred from homology"/>
<evidence type="ECO:0000256" key="12">
    <source>
        <dbReference type="HAMAP-Rule" id="MF_01225"/>
    </source>
</evidence>
<dbReference type="SFLD" id="SFLDG01067">
    <property type="entry name" value="SPASM/twitch_domain_containing"/>
    <property type="match status" value="1"/>
</dbReference>
<dbReference type="CDD" id="cd01335">
    <property type="entry name" value="Radical_SAM"/>
    <property type="match status" value="1"/>
</dbReference>
<evidence type="ECO:0000256" key="11">
    <source>
        <dbReference type="ARBA" id="ARBA00048697"/>
    </source>
</evidence>
<dbReference type="InterPro" id="IPR006638">
    <property type="entry name" value="Elp3/MiaA/NifB-like_rSAM"/>
</dbReference>
<keyword evidence="9 12" id="KW-0501">Molybdenum cofactor biosynthesis</keyword>
<evidence type="ECO:0000313" key="15">
    <source>
        <dbReference type="Proteomes" id="UP000642107"/>
    </source>
</evidence>
<feature type="binding site" evidence="12">
    <location>
        <position position="33"/>
    </location>
    <ligand>
        <name>[4Fe-4S] cluster</name>
        <dbReference type="ChEBI" id="CHEBI:49883"/>
        <label>1</label>
        <note>4Fe-4S-S-AdoMet</note>
    </ligand>
</feature>
<dbReference type="SFLD" id="SFLDG01383">
    <property type="entry name" value="cyclic_pyranopterin_phosphate"/>
    <property type="match status" value="1"/>
</dbReference>
<keyword evidence="15" id="KW-1185">Reference proteome</keyword>
<evidence type="ECO:0000256" key="6">
    <source>
        <dbReference type="ARBA" id="ARBA00023004"/>
    </source>
</evidence>
<feature type="binding site" evidence="12">
    <location>
        <position position="81"/>
    </location>
    <ligand>
        <name>S-adenosyl-L-methionine</name>
        <dbReference type="ChEBI" id="CHEBI:59789"/>
    </ligand>
</feature>
<evidence type="ECO:0000313" key="14">
    <source>
        <dbReference type="EMBL" id="MBD9699430.1"/>
    </source>
</evidence>
<dbReference type="InterPro" id="IPR050105">
    <property type="entry name" value="MoCo_biosynth_MoaA/MoaC"/>
</dbReference>
<comment type="similarity">
    <text evidence="12">Belongs to the radical SAM superfamily. MoaA family.</text>
</comment>
<dbReference type="InterPro" id="IPR013785">
    <property type="entry name" value="Aldolase_TIM"/>
</dbReference>
<gene>
    <name evidence="12 14" type="primary">moaA</name>
    <name evidence="14" type="ORF">IGS67_07995</name>
</gene>
<dbReference type="InterPro" id="IPR013483">
    <property type="entry name" value="MoaA"/>
</dbReference>
<feature type="binding site" evidence="12">
    <location>
        <position position="207"/>
    </location>
    <ligand>
        <name>S-adenosyl-L-methionine</name>
        <dbReference type="ChEBI" id="CHEBI:59789"/>
    </ligand>
</feature>
<feature type="binding site" evidence="12">
    <location>
        <position position="39"/>
    </location>
    <ligand>
        <name>S-adenosyl-L-methionine</name>
        <dbReference type="ChEBI" id="CHEBI:59789"/>
    </ligand>
</feature>
<dbReference type="Pfam" id="PF04055">
    <property type="entry name" value="Radical_SAM"/>
    <property type="match status" value="1"/>
</dbReference>
<dbReference type="InterPro" id="IPR058240">
    <property type="entry name" value="rSAM_sf"/>
</dbReference>
<feature type="binding site" evidence="12">
    <location>
        <position position="40"/>
    </location>
    <ligand>
        <name>[4Fe-4S] cluster</name>
        <dbReference type="ChEBI" id="CHEBI:49883"/>
        <label>1</label>
        <note>4Fe-4S-S-AdoMet</note>
    </ligand>
</feature>
<feature type="binding site" evidence="12">
    <location>
        <position position="173"/>
    </location>
    <ligand>
        <name>GTP</name>
        <dbReference type="ChEBI" id="CHEBI:37565"/>
    </ligand>
</feature>
<feature type="binding site" evidence="12">
    <location>
        <position position="136"/>
    </location>
    <ligand>
        <name>S-adenosyl-L-methionine</name>
        <dbReference type="ChEBI" id="CHEBI:59789"/>
    </ligand>
</feature>
<evidence type="ECO:0000259" key="13">
    <source>
        <dbReference type="PROSITE" id="PS51918"/>
    </source>
</evidence>
<dbReference type="EMBL" id="JACZDF010000003">
    <property type="protein sequence ID" value="MBD9699430.1"/>
    <property type="molecule type" value="Genomic_DNA"/>
</dbReference>
<dbReference type="Gene3D" id="3.20.20.70">
    <property type="entry name" value="Aldolase class I"/>
    <property type="match status" value="1"/>
</dbReference>
<sequence>MPVGEGARPEDPGLVDRYGRRAIDLRVSLTDRCNLRCTYCMPAEGLEWTPTEQMLTDDEISRLVRVAVERLGVTEVRFTGGEPLLRRGLEDIVAATHALRTPDGARVPTSLTTNGLGLDRRARALADAGLTRVNVSVDSLDAARYAQLTRRDRLHDVLAGLDAAEAVGFAPIKVNAVLVRSINDDEAPALLDWALARGFELRFIEQMPLGPHGTWVREDMVTADEILASLTAAHTLEPEGAAARGGAPAETWRVVRDGVVVGRVGVIGTVTRPFCGACDRTRLTSDGQVRTCLFAREETDLRALLRGGAPDDELADAWRGAMWGKKAGHGIDDDGFLQPQRLMSAIGG</sequence>
<comment type="subunit">
    <text evidence="12">Monomer and homodimer.</text>
</comment>
<name>A0ABR9DTU4_9MICO</name>
<keyword evidence="2 12" id="KW-0004">4Fe-4S</keyword>
<dbReference type="HAMAP" id="MF_01225_B">
    <property type="entry name" value="MoaA_B"/>
    <property type="match status" value="1"/>
</dbReference>
<keyword evidence="8 12" id="KW-0342">GTP-binding</keyword>
<dbReference type="InterPro" id="IPR010505">
    <property type="entry name" value="MoaA_twitch"/>
</dbReference>
<reference evidence="14 15" key="1">
    <citation type="submission" date="2020-09" db="EMBL/GenBank/DDBJ databases">
        <title>Flavimobilis rhizosphaerae sp. nov., isolated from rhizosphere soil of Spartina alterniflora.</title>
        <authorList>
            <person name="Hanqin C."/>
        </authorList>
    </citation>
    <scope>NUCLEOTIDE SEQUENCE [LARGE SCALE GENOMIC DNA]</scope>
    <source>
        <strain evidence="14 15">GY 10621</strain>
    </source>
</reference>
<dbReference type="SMART" id="SM00729">
    <property type="entry name" value="Elp3"/>
    <property type="match status" value="1"/>
</dbReference>
<dbReference type="CDD" id="cd21117">
    <property type="entry name" value="Twitch_MoaA"/>
    <property type="match status" value="1"/>
</dbReference>